<protein>
    <submittedName>
        <fullName evidence="1">Uncharacterized protein</fullName>
    </submittedName>
</protein>
<name>A0A974HV27_XENLA</name>
<organism evidence="1 2">
    <name type="scientific">Xenopus laevis</name>
    <name type="common">African clawed frog</name>
    <dbReference type="NCBI Taxonomy" id="8355"/>
    <lineage>
        <taxon>Eukaryota</taxon>
        <taxon>Metazoa</taxon>
        <taxon>Chordata</taxon>
        <taxon>Craniata</taxon>
        <taxon>Vertebrata</taxon>
        <taxon>Euteleostomi</taxon>
        <taxon>Amphibia</taxon>
        <taxon>Batrachia</taxon>
        <taxon>Anura</taxon>
        <taxon>Pipoidea</taxon>
        <taxon>Pipidae</taxon>
        <taxon>Xenopodinae</taxon>
        <taxon>Xenopus</taxon>
        <taxon>Xenopus</taxon>
    </lineage>
</organism>
<dbReference type="AlphaFoldDB" id="A0A974HV27"/>
<sequence>MLDTNSGEADVGVMKMVPSVKMFAFKGEWEAEQRVHRTLQILKALHLVHPSLNLAVCLVVGKEPLGVFYITMSKVEDLGNFR</sequence>
<evidence type="ECO:0000313" key="1">
    <source>
        <dbReference type="EMBL" id="OCT91502.1"/>
    </source>
</evidence>
<proteinExistence type="predicted"/>
<accession>A0A974HV27</accession>
<evidence type="ECO:0000313" key="2">
    <source>
        <dbReference type="Proteomes" id="UP000694892"/>
    </source>
</evidence>
<dbReference type="Proteomes" id="UP000694892">
    <property type="component" value="Chromosome 2S"/>
</dbReference>
<dbReference type="EMBL" id="CM004469">
    <property type="protein sequence ID" value="OCT91502.1"/>
    <property type="molecule type" value="Genomic_DNA"/>
</dbReference>
<reference evidence="2" key="1">
    <citation type="journal article" date="2016" name="Nature">
        <title>Genome evolution in the allotetraploid frog Xenopus laevis.</title>
        <authorList>
            <person name="Session A.M."/>
            <person name="Uno Y."/>
            <person name="Kwon T."/>
            <person name="Chapman J.A."/>
            <person name="Toyoda A."/>
            <person name="Takahashi S."/>
            <person name="Fukui A."/>
            <person name="Hikosaka A."/>
            <person name="Suzuki A."/>
            <person name="Kondo M."/>
            <person name="van Heeringen S.J."/>
            <person name="Quigley I."/>
            <person name="Heinz S."/>
            <person name="Ogino H."/>
            <person name="Ochi H."/>
            <person name="Hellsten U."/>
            <person name="Lyons J.B."/>
            <person name="Simakov O."/>
            <person name="Putnam N."/>
            <person name="Stites J."/>
            <person name="Kuroki Y."/>
            <person name="Tanaka T."/>
            <person name="Michiue T."/>
            <person name="Watanabe M."/>
            <person name="Bogdanovic O."/>
            <person name="Lister R."/>
            <person name="Georgiou G."/>
            <person name="Paranjpe S.S."/>
            <person name="van Kruijsbergen I."/>
            <person name="Shu S."/>
            <person name="Carlson J."/>
            <person name="Kinoshita T."/>
            <person name="Ohta Y."/>
            <person name="Mawaribuchi S."/>
            <person name="Jenkins J."/>
            <person name="Grimwood J."/>
            <person name="Schmutz J."/>
            <person name="Mitros T."/>
            <person name="Mozaffari S.V."/>
            <person name="Suzuki Y."/>
            <person name="Haramoto Y."/>
            <person name="Yamamoto T.S."/>
            <person name="Takagi C."/>
            <person name="Heald R."/>
            <person name="Miller K."/>
            <person name="Haudenschild C."/>
            <person name="Kitzman J."/>
            <person name="Nakayama T."/>
            <person name="Izutsu Y."/>
            <person name="Robert J."/>
            <person name="Fortriede J."/>
            <person name="Burns K."/>
            <person name="Lotay V."/>
            <person name="Karimi K."/>
            <person name="Yasuoka Y."/>
            <person name="Dichmann D.S."/>
            <person name="Flajnik M.F."/>
            <person name="Houston D.W."/>
            <person name="Shendure J."/>
            <person name="DuPasquier L."/>
            <person name="Vize P.D."/>
            <person name="Zorn A.M."/>
            <person name="Ito M."/>
            <person name="Marcotte E.M."/>
            <person name="Wallingford J.B."/>
            <person name="Ito Y."/>
            <person name="Asashima M."/>
            <person name="Ueno N."/>
            <person name="Matsuda Y."/>
            <person name="Veenstra G.J."/>
            <person name="Fujiyama A."/>
            <person name="Harland R.M."/>
            <person name="Taira M."/>
            <person name="Rokhsar D.S."/>
        </authorList>
    </citation>
    <scope>NUCLEOTIDE SEQUENCE [LARGE SCALE GENOMIC DNA]</scope>
    <source>
        <strain evidence="2">J</strain>
    </source>
</reference>
<gene>
    <name evidence="1" type="ORF">XELAEV_18014557mg</name>
</gene>